<dbReference type="GO" id="GO:0020037">
    <property type="term" value="F:heme binding"/>
    <property type="evidence" value="ECO:0007669"/>
    <property type="project" value="InterPro"/>
</dbReference>
<name>A0A2M8PBS7_9CHLR</name>
<dbReference type="GO" id="GO:0005886">
    <property type="term" value="C:plasma membrane"/>
    <property type="evidence" value="ECO:0007669"/>
    <property type="project" value="TreeGrafter"/>
</dbReference>
<feature type="transmembrane region" description="Helical" evidence="8">
    <location>
        <begin position="72"/>
        <end position="92"/>
    </location>
</feature>
<evidence type="ECO:0000256" key="8">
    <source>
        <dbReference type="SAM" id="Phobius"/>
    </source>
</evidence>
<sequence length="262" mass="29146">MATIQAVSDSRSAFAESADVAYPVWRTRLLFGLSVVTFLSMFVMLYMALFYAGTDAVQGHAQRLFYVHVSSYAGGSVAFFITVIGGAAYLITRNAKWDRLAVSSVEVGLPLMTVCLVTGSTWARPIWNTWWTADPRLNAMAVMWLIYAAYLTLRGAIEDPDRRARFAAVYGIIAFASVIYVFLIPRVRDDTLHPVVIGPSVTNPSAQGEFEVRTDPRIGATMGVAMTWWCLAAVVLIWHRLRLENKAAWLQALKARWLSKQG</sequence>
<dbReference type="EMBL" id="PGTM01000229">
    <property type="protein sequence ID" value="PJF34986.1"/>
    <property type="molecule type" value="Genomic_DNA"/>
</dbReference>
<feature type="transmembrane region" description="Helical" evidence="8">
    <location>
        <begin position="135"/>
        <end position="153"/>
    </location>
</feature>
<evidence type="ECO:0000256" key="6">
    <source>
        <dbReference type="ARBA" id="ARBA00022989"/>
    </source>
</evidence>
<comment type="caution">
    <text evidence="10">The sequence shown here is derived from an EMBL/GenBank/DDBJ whole genome shotgun (WGS) entry which is preliminary data.</text>
</comment>
<dbReference type="GO" id="GO:0017004">
    <property type="term" value="P:cytochrome complex assembly"/>
    <property type="evidence" value="ECO:0007669"/>
    <property type="project" value="UniProtKB-KW"/>
</dbReference>
<reference evidence="10 11" key="1">
    <citation type="submission" date="2017-11" db="EMBL/GenBank/DDBJ databases">
        <title>Evolution of Phototrophy in the Chloroflexi Phylum Driven by Horizontal Gene Transfer.</title>
        <authorList>
            <person name="Ward L.M."/>
            <person name="Hemp J."/>
            <person name="Shih P.M."/>
            <person name="Mcglynn S.E."/>
            <person name="Fischer W."/>
        </authorList>
    </citation>
    <scope>NUCLEOTIDE SEQUENCE [LARGE SCALE GENOMIC DNA]</scope>
    <source>
        <strain evidence="10">JP3_13</strain>
    </source>
</reference>
<accession>A0A2M8PBS7</accession>
<dbReference type="InterPro" id="IPR045062">
    <property type="entry name" value="Cyt_c_biogenesis_CcsA/CcmC"/>
</dbReference>
<evidence type="ECO:0000313" key="11">
    <source>
        <dbReference type="Proteomes" id="UP000229681"/>
    </source>
</evidence>
<evidence type="ECO:0000256" key="3">
    <source>
        <dbReference type="ARBA" id="ARBA00016463"/>
    </source>
</evidence>
<protein>
    <recommendedName>
        <fullName evidence="3">Heme exporter protein C</fullName>
    </recommendedName>
</protein>
<dbReference type="InterPro" id="IPR002541">
    <property type="entry name" value="Cyt_c_assembly"/>
</dbReference>
<evidence type="ECO:0000256" key="1">
    <source>
        <dbReference type="ARBA" id="ARBA00004141"/>
    </source>
</evidence>
<gene>
    <name evidence="10" type="ORF">CUN49_12865</name>
</gene>
<dbReference type="InterPro" id="IPR003557">
    <property type="entry name" value="Cyt_c_biogenesis_CcmC"/>
</dbReference>
<dbReference type="PRINTS" id="PR01386">
    <property type="entry name" value="CCMCBIOGNSIS"/>
</dbReference>
<keyword evidence="5" id="KW-0201">Cytochrome c-type biogenesis</keyword>
<keyword evidence="4 8" id="KW-0812">Transmembrane</keyword>
<comment type="subcellular location">
    <subcellularLocation>
        <location evidence="1">Membrane</location>
        <topology evidence="1">Multi-pass membrane protein</topology>
    </subcellularLocation>
</comment>
<feature type="transmembrane region" description="Helical" evidence="8">
    <location>
        <begin position="29"/>
        <end position="52"/>
    </location>
</feature>
<dbReference type="Proteomes" id="UP000229681">
    <property type="component" value="Unassembled WGS sequence"/>
</dbReference>
<feature type="transmembrane region" description="Helical" evidence="8">
    <location>
        <begin position="165"/>
        <end position="184"/>
    </location>
</feature>
<comment type="similarity">
    <text evidence="2">Belongs to the CcmC/CycZ/HelC family.</text>
</comment>
<dbReference type="GO" id="GO:0015232">
    <property type="term" value="F:heme transmembrane transporter activity"/>
    <property type="evidence" value="ECO:0007669"/>
    <property type="project" value="InterPro"/>
</dbReference>
<evidence type="ECO:0000313" key="10">
    <source>
        <dbReference type="EMBL" id="PJF34986.1"/>
    </source>
</evidence>
<evidence type="ECO:0000256" key="7">
    <source>
        <dbReference type="ARBA" id="ARBA00023136"/>
    </source>
</evidence>
<evidence type="ECO:0000256" key="2">
    <source>
        <dbReference type="ARBA" id="ARBA00005840"/>
    </source>
</evidence>
<feature type="domain" description="Cytochrome c assembly protein" evidence="9">
    <location>
        <begin position="35"/>
        <end position="188"/>
    </location>
</feature>
<keyword evidence="7 8" id="KW-0472">Membrane</keyword>
<dbReference type="Pfam" id="PF01578">
    <property type="entry name" value="Cytochrom_C_asm"/>
    <property type="match status" value="1"/>
</dbReference>
<proteinExistence type="inferred from homology"/>
<evidence type="ECO:0000259" key="9">
    <source>
        <dbReference type="Pfam" id="PF01578"/>
    </source>
</evidence>
<dbReference type="AlphaFoldDB" id="A0A2M8PBS7"/>
<dbReference type="PANTHER" id="PTHR30071:SF1">
    <property type="entry name" value="CYTOCHROME B_B6 PROTEIN-RELATED"/>
    <property type="match status" value="1"/>
</dbReference>
<evidence type="ECO:0000256" key="4">
    <source>
        <dbReference type="ARBA" id="ARBA00022692"/>
    </source>
</evidence>
<evidence type="ECO:0000256" key="5">
    <source>
        <dbReference type="ARBA" id="ARBA00022748"/>
    </source>
</evidence>
<feature type="transmembrane region" description="Helical" evidence="8">
    <location>
        <begin position="218"/>
        <end position="238"/>
    </location>
</feature>
<keyword evidence="6 8" id="KW-1133">Transmembrane helix</keyword>
<feature type="transmembrane region" description="Helical" evidence="8">
    <location>
        <begin position="104"/>
        <end position="123"/>
    </location>
</feature>
<dbReference type="PANTHER" id="PTHR30071">
    <property type="entry name" value="HEME EXPORTER PROTEIN C"/>
    <property type="match status" value="1"/>
</dbReference>
<organism evidence="10 11">
    <name type="scientific">Candidatus Thermofonsia Clade 1 bacterium</name>
    <dbReference type="NCBI Taxonomy" id="2364210"/>
    <lineage>
        <taxon>Bacteria</taxon>
        <taxon>Bacillati</taxon>
        <taxon>Chloroflexota</taxon>
        <taxon>Candidatus Thermofontia</taxon>
        <taxon>Candidatus Thermofonsia Clade 1</taxon>
    </lineage>
</organism>